<dbReference type="InParanoid" id="A2FYF2"/>
<reference evidence="1" key="2">
    <citation type="journal article" date="2007" name="Science">
        <title>Draft genome sequence of the sexually transmitted pathogen Trichomonas vaginalis.</title>
        <authorList>
            <person name="Carlton J.M."/>
            <person name="Hirt R.P."/>
            <person name="Silva J.C."/>
            <person name="Delcher A.L."/>
            <person name="Schatz M."/>
            <person name="Zhao Q."/>
            <person name="Wortman J.R."/>
            <person name="Bidwell S.L."/>
            <person name="Alsmark U.C.M."/>
            <person name="Besteiro S."/>
            <person name="Sicheritz-Ponten T."/>
            <person name="Noel C.J."/>
            <person name="Dacks J.B."/>
            <person name="Foster P.G."/>
            <person name="Simillion C."/>
            <person name="Van de Peer Y."/>
            <person name="Miranda-Saavedra D."/>
            <person name="Barton G.J."/>
            <person name="Westrop G.D."/>
            <person name="Mueller S."/>
            <person name="Dessi D."/>
            <person name="Fiori P.L."/>
            <person name="Ren Q."/>
            <person name="Paulsen I."/>
            <person name="Zhang H."/>
            <person name="Bastida-Corcuera F.D."/>
            <person name="Simoes-Barbosa A."/>
            <person name="Brown M.T."/>
            <person name="Hayes R.D."/>
            <person name="Mukherjee M."/>
            <person name="Okumura C.Y."/>
            <person name="Schneider R."/>
            <person name="Smith A.J."/>
            <person name="Vanacova S."/>
            <person name="Villalvazo M."/>
            <person name="Haas B.J."/>
            <person name="Pertea M."/>
            <person name="Feldblyum T.V."/>
            <person name="Utterback T.R."/>
            <person name="Shu C.L."/>
            <person name="Osoegawa K."/>
            <person name="de Jong P.J."/>
            <person name="Hrdy I."/>
            <person name="Horvathova L."/>
            <person name="Zubacova Z."/>
            <person name="Dolezal P."/>
            <person name="Malik S.B."/>
            <person name="Logsdon J.M. Jr."/>
            <person name="Henze K."/>
            <person name="Gupta A."/>
            <person name="Wang C.C."/>
            <person name="Dunne R.L."/>
            <person name="Upcroft J.A."/>
            <person name="Upcroft P."/>
            <person name="White O."/>
            <person name="Salzberg S.L."/>
            <person name="Tang P."/>
            <person name="Chiu C.-H."/>
            <person name="Lee Y.-S."/>
            <person name="Embley T.M."/>
            <person name="Coombs G.H."/>
            <person name="Mottram J.C."/>
            <person name="Tachezy J."/>
            <person name="Fraser-Liggett C.M."/>
            <person name="Johnson P.J."/>
        </authorList>
    </citation>
    <scope>NUCLEOTIDE SEQUENCE [LARGE SCALE GENOMIC DNA]</scope>
    <source>
        <strain evidence="1">G3</strain>
    </source>
</reference>
<protein>
    <submittedName>
        <fullName evidence="1">Uncharacterized protein</fullName>
    </submittedName>
</protein>
<dbReference type="SMR" id="A2FYF2"/>
<dbReference type="InterPro" id="IPR011989">
    <property type="entry name" value="ARM-like"/>
</dbReference>
<dbReference type="VEuPathDB" id="TrichDB:TVAGG3_0477720"/>
<dbReference type="VEuPathDB" id="TrichDB:TVAG_371300"/>
<name>A2FYF2_TRIV3</name>
<organism evidence="1 2">
    <name type="scientific">Trichomonas vaginalis (strain ATCC PRA-98 / G3)</name>
    <dbReference type="NCBI Taxonomy" id="412133"/>
    <lineage>
        <taxon>Eukaryota</taxon>
        <taxon>Metamonada</taxon>
        <taxon>Parabasalia</taxon>
        <taxon>Trichomonadida</taxon>
        <taxon>Trichomonadidae</taxon>
        <taxon>Trichomonas</taxon>
    </lineage>
</organism>
<dbReference type="SUPFAM" id="SSF48371">
    <property type="entry name" value="ARM repeat"/>
    <property type="match status" value="1"/>
</dbReference>
<dbReference type="Proteomes" id="UP000001542">
    <property type="component" value="Unassembled WGS sequence"/>
</dbReference>
<reference evidence="1" key="1">
    <citation type="submission" date="2006-10" db="EMBL/GenBank/DDBJ databases">
        <authorList>
            <person name="Amadeo P."/>
            <person name="Zhao Q."/>
            <person name="Wortman J."/>
            <person name="Fraser-Liggett C."/>
            <person name="Carlton J."/>
        </authorList>
    </citation>
    <scope>NUCLEOTIDE SEQUENCE</scope>
    <source>
        <strain evidence="1">G3</strain>
    </source>
</reference>
<dbReference type="KEGG" id="tva:4747747"/>
<evidence type="ECO:0000313" key="1">
    <source>
        <dbReference type="EMBL" id="EAX90069.1"/>
    </source>
</evidence>
<dbReference type="AlphaFoldDB" id="A2FYF2"/>
<proteinExistence type="predicted"/>
<dbReference type="EMBL" id="DS114141">
    <property type="protein sequence ID" value="EAX90069.1"/>
    <property type="molecule type" value="Genomic_DNA"/>
</dbReference>
<accession>A2FYF2</accession>
<sequence>MSGKKGLDLEVLSDPTNPGFQKELKHSLHVVTPRTVKQFYGTVLELFKAGNLTKELGNEVLLSICKLVQDKQYITPFVSGKYIVDLPFGNNAYTDQLLDLLCFLVRGDPDALSPDIAPQFAKLVEQQPEKTLVLLAILAQKFDRIEDPWPIFEVLVKNPKPFNNENLFGNYVALLIYLNKNYEPFRQAYSKKTWRAFSSCLKDASSDIARTCLCGLCAVFDINPKVAQKAGYPTAEVAKFLKNQETKSAVIPLLLRAQPKDDPPEQLRPLIQNLVRVAATEKKATLILMEMATNPSVAEILVENPKWISEQLPTVIETVRLFAVVLAHKELRKSLMENPTYVIKLFLNMIDQEDSAICSIICTFTRRLPVTEDFVKRLGKSGFIRAYIDLFLKSDDPNVKLSGILFINTLSEAGYHEDYIKLIENMMPMLKDEQLKKTAAAVAATLAKHSKLHSVFREKKITKFFRNAVNDEELKKQAKKFNRNFEEAEQK</sequence>
<evidence type="ECO:0000313" key="2">
    <source>
        <dbReference type="Proteomes" id="UP000001542"/>
    </source>
</evidence>
<dbReference type="InterPro" id="IPR016024">
    <property type="entry name" value="ARM-type_fold"/>
</dbReference>
<dbReference type="Gene3D" id="1.25.10.10">
    <property type="entry name" value="Leucine-rich Repeat Variant"/>
    <property type="match status" value="1"/>
</dbReference>
<keyword evidence="2" id="KW-1185">Reference proteome</keyword>
<gene>
    <name evidence="1" type="ORF">TVAG_371300</name>
</gene>
<dbReference type="RefSeq" id="XP_001302999.1">
    <property type="nucleotide sequence ID" value="XM_001302998.1"/>
</dbReference>